<dbReference type="OrthoDB" id="9802264at2"/>
<gene>
    <name evidence="7" type="ORF">SAMN02745248_01732</name>
</gene>
<dbReference type="FunFam" id="3.40.50.300:FF:000042">
    <property type="entry name" value="Maltose/maltodextrin ABC transporter, ATP-binding protein"/>
    <property type="match status" value="1"/>
</dbReference>
<evidence type="ECO:0000256" key="2">
    <source>
        <dbReference type="ARBA" id="ARBA00022475"/>
    </source>
</evidence>
<keyword evidence="4 7" id="KW-0067">ATP-binding</keyword>
<dbReference type="PANTHER" id="PTHR43875">
    <property type="entry name" value="MALTODEXTRIN IMPORT ATP-BINDING PROTEIN MSMX"/>
    <property type="match status" value="1"/>
</dbReference>
<dbReference type="InterPro" id="IPR015853">
    <property type="entry name" value="ABC_transpr_FbpC"/>
</dbReference>
<evidence type="ECO:0000256" key="3">
    <source>
        <dbReference type="ARBA" id="ARBA00022741"/>
    </source>
</evidence>
<dbReference type="SUPFAM" id="SSF52540">
    <property type="entry name" value="P-loop containing nucleoside triphosphate hydrolases"/>
    <property type="match status" value="1"/>
</dbReference>
<dbReference type="PROSITE" id="PS00211">
    <property type="entry name" value="ABC_TRANSPORTER_1"/>
    <property type="match status" value="1"/>
</dbReference>
<dbReference type="EMBL" id="FRAD01000013">
    <property type="protein sequence ID" value="SHK08280.1"/>
    <property type="molecule type" value="Genomic_DNA"/>
</dbReference>
<dbReference type="Gene3D" id="2.40.50.100">
    <property type="match status" value="1"/>
</dbReference>
<dbReference type="InterPro" id="IPR047641">
    <property type="entry name" value="ABC_transpr_MalK/UgpC-like"/>
</dbReference>
<keyword evidence="3" id="KW-0547">Nucleotide-binding</keyword>
<evidence type="ECO:0000313" key="8">
    <source>
        <dbReference type="Proteomes" id="UP000183952"/>
    </source>
</evidence>
<dbReference type="GO" id="GO:0005524">
    <property type="term" value="F:ATP binding"/>
    <property type="evidence" value="ECO:0007669"/>
    <property type="project" value="UniProtKB-KW"/>
</dbReference>
<dbReference type="SUPFAM" id="SSF50331">
    <property type="entry name" value="MOP-like"/>
    <property type="match status" value="1"/>
</dbReference>
<keyword evidence="8" id="KW-1185">Reference proteome</keyword>
<dbReference type="Proteomes" id="UP000183952">
    <property type="component" value="Unassembled WGS sequence"/>
</dbReference>
<dbReference type="InterPro" id="IPR003439">
    <property type="entry name" value="ABC_transporter-like_ATP-bd"/>
</dbReference>
<protein>
    <submittedName>
        <fullName evidence="7">Multiple sugar transport system ATP-binding protein</fullName>
    </submittedName>
</protein>
<keyword evidence="1" id="KW-0813">Transport</keyword>
<organism evidence="7 8">
    <name type="scientific">Hathewaya proteolytica DSM 3090</name>
    <dbReference type="NCBI Taxonomy" id="1121331"/>
    <lineage>
        <taxon>Bacteria</taxon>
        <taxon>Bacillati</taxon>
        <taxon>Bacillota</taxon>
        <taxon>Clostridia</taxon>
        <taxon>Eubacteriales</taxon>
        <taxon>Clostridiaceae</taxon>
        <taxon>Hathewaya</taxon>
    </lineage>
</organism>
<keyword evidence="7" id="KW-0762">Sugar transport</keyword>
<dbReference type="STRING" id="1121331.SAMN02745248_01732"/>
<dbReference type="GO" id="GO:0016887">
    <property type="term" value="F:ATP hydrolysis activity"/>
    <property type="evidence" value="ECO:0007669"/>
    <property type="project" value="InterPro"/>
</dbReference>
<dbReference type="AlphaFoldDB" id="A0A1M6PK23"/>
<dbReference type="Gene3D" id="3.40.50.300">
    <property type="entry name" value="P-loop containing nucleotide triphosphate hydrolases"/>
    <property type="match status" value="1"/>
</dbReference>
<dbReference type="Pfam" id="PF00005">
    <property type="entry name" value="ABC_tran"/>
    <property type="match status" value="1"/>
</dbReference>
<sequence length="356" mass="40059">MKIWLNKVSKRYNGILAVSEVDVEIDDGSLVCLLGPSGCGKTTTLSMIAGLEDISEGQILFDEEVVNNIGAENRDIGMVFQDYALYPHMTVRENIEFPLKMKKVHKKHRKEKVEEIAGLLRIQELLNRKPSKLSGGQQQRVAIARALVKEPKILLLDEPLSNLDARLRIELRDEIKNLQKKLKITTIFVTHDQEEAMSISDKIILLNKGVLQQYGTPKELYMYPVNKFVAGFLGNPPMNFVDGFAEGYGVFINLGEEKHEIKNVVQYNSQNTLGSTNTLESENAGRVTVGIRPEDVVICSGANNMEGKIISTQPIGREMYLRIRAVNLVFTACVSWDNSFQCGDNVSFNFKKIYIF</sequence>
<dbReference type="InterPro" id="IPR003593">
    <property type="entry name" value="AAA+_ATPase"/>
</dbReference>
<evidence type="ECO:0000256" key="1">
    <source>
        <dbReference type="ARBA" id="ARBA00022448"/>
    </source>
</evidence>
<dbReference type="InterPro" id="IPR017871">
    <property type="entry name" value="ABC_transporter-like_CS"/>
</dbReference>
<keyword evidence="5" id="KW-0472">Membrane</keyword>
<reference evidence="7 8" key="1">
    <citation type="submission" date="2016-11" db="EMBL/GenBank/DDBJ databases">
        <authorList>
            <person name="Jaros S."/>
            <person name="Januszkiewicz K."/>
            <person name="Wedrychowicz H."/>
        </authorList>
    </citation>
    <scope>NUCLEOTIDE SEQUENCE [LARGE SCALE GENOMIC DNA]</scope>
    <source>
        <strain evidence="7 8">DSM 3090</strain>
    </source>
</reference>
<evidence type="ECO:0000313" key="7">
    <source>
        <dbReference type="EMBL" id="SHK08280.1"/>
    </source>
</evidence>
<dbReference type="CDD" id="cd03259">
    <property type="entry name" value="ABC_Carb_Solutes_like"/>
    <property type="match status" value="1"/>
</dbReference>
<accession>A0A1M6PK23</accession>
<keyword evidence="2" id="KW-1003">Cell membrane</keyword>
<dbReference type="PROSITE" id="PS50893">
    <property type="entry name" value="ABC_TRANSPORTER_2"/>
    <property type="match status" value="1"/>
</dbReference>
<evidence type="ECO:0000259" key="6">
    <source>
        <dbReference type="PROSITE" id="PS50893"/>
    </source>
</evidence>
<dbReference type="RefSeq" id="WP_072903696.1">
    <property type="nucleotide sequence ID" value="NZ_FRAD01000013.1"/>
</dbReference>
<dbReference type="GO" id="GO:0055052">
    <property type="term" value="C:ATP-binding cassette (ABC) transporter complex, substrate-binding subunit-containing"/>
    <property type="evidence" value="ECO:0007669"/>
    <property type="project" value="TreeGrafter"/>
</dbReference>
<proteinExistence type="predicted"/>
<feature type="domain" description="ABC transporter" evidence="6">
    <location>
        <begin position="3"/>
        <end position="233"/>
    </location>
</feature>
<dbReference type="GO" id="GO:0015408">
    <property type="term" value="F:ABC-type ferric iron transporter activity"/>
    <property type="evidence" value="ECO:0007669"/>
    <property type="project" value="InterPro"/>
</dbReference>
<dbReference type="InterPro" id="IPR027417">
    <property type="entry name" value="P-loop_NTPase"/>
</dbReference>
<evidence type="ECO:0000256" key="5">
    <source>
        <dbReference type="ARBA" id="ARBA00023136"/>
    </source>
</evidence>
<dbReference type="SMART" id="SM00382">
    <property type="entry name" value="AAA"/>
    <property type="match status" value="1"/>
</dbReference>
<evidence type="ECO:0000256" key="4">
    <source>
        <dbReference type="ARBA" id="ARBA00022840"/>
    </source>
</evidence>
<name>A0A1M6PK23_9CLOT</name>
<dbReference type="InterPro" id="IPR008995">
    <property type="entry name" value="Mo/tungstate-bd_C_term_dom"/>
</dbReference>
<dbReference type="PANTHER" id="PTHR43875:SF1">
    <property type="entry name" value="OSMOPROTECTIVE COMPOUNDS UPTAKE ATP-BINDING PROTEIN GGTA"/>
    <property type="match status" value="1"/>
</dbReference>